<feature type="region of interest" description="Disordered" evidence="5">
    <location>
        <begin position="212"/>
        <end position="254"/>
    </location>
</feature>
<dbReference type="InterPro" id="IPR013083">
    <property type="entry name" value="Znf_RING/FYVE/PHD"/>
</dbReference>
<proteinExistence type="predicted"/>
<dbReference type="GO" id="GO:0061630">
    <property type="term" value="F:ubiquitin protein ligase activity"/>
    <property type="evidence" value="ECO:0007669"/>
    <property type="project" value="TreeGrafter"/>
</dbReference>
<evidence type="ECO:0000259" key="6">
    <source>
        <dbReference type="PROSITE" id="PS50089"/>
    </source>
</evidence>
<reference evidence="7" key="1">
    <citation type="journal article" date="2021" name="Proc. Natl. Acad. Sci. U.S.A.">
        <title>Three genomes in the algal genus Volvox reveal the fate of a haploid sex-determining region after a transition to homothallism.</title>
        <authorList>
            <person name="Yamamoto K."/>
            <person name="Hamaji T."/>
            <person name="Kawai-Toyooka H."/>
            <person name="Matsuzaki R."/>
            <person name="Takahashi F."/>
            <person name="Nishimura Y."/>
            <person name="Kawachi M."/>
            <person name="Noguchi H."/>
            <person name="Minakuchi Y."/>
            <person name="Umen J.G."/>
            <person name="Toyoda A."/>
            <person name="Nozaki H."/>
        </authorList>
    </citation>
    <scope>NUCLEOTIDE SEQUENCE</scope>
    <source>
        <strain evidence="8">NIES-3785</strain>
        <strain evidence="7">NIES-3786</strain>
    </source>
</reference>
<evidence type="ECO:0000256" key="4">
    <source>
        <dbReference type="PROSITE-ProRule" id="PRU00175"/>
    </source>
</evidence>
<feature type="domain" description="RING-type" evidence="6">
    <location>
        <begin position="60"/>
        <end position="98"/>
    </location>
</feature>
<dbReference type="OrthoDB" id="687730at2759"/>
<accession>A0A8J4FNI7</accession>
<dbReference type="PROSITE" id="PS00518">
    <property type="entry name" value="ZF_RING_1"/>
    <property type="match status" value="1"/>
</dbReference>
<dbReference type="InterPro" id="IPR018957">
    <property type="entry name" value="Znf_C3HC4_RING-type"/>
</dbReference>
<keyword evidence="2 4" id="KW-0863">Zinc-finger</keyword>
<dbReference type="GO" id="GO:0043161">
    <property type="term" value="P:proteasome-mediated ubiquitin-dependent protein catabolic process"/>
    <property type="evidence" value="ECO:0007669"/>
    <property type="project" value="TreeGrafter"/>
</dbReference>
<feature type="region of interest" description="Disordered" evidence="5">
    <location>
        <begin position="13"/>
        <end position="41"/>
    </location>
</feature>
<dbReference type="Proteomes" id="UP000722791">
    <property type="component" value="Unassembled WGS sequence"/>
</dbReference>
<dbReference type="Proteomes" id="UP000747110">
    <property type="component" value="Unassembled WGS sequence"/>
</dbReference>
<evidence type="ECO:0000313" key="9">
    <source>
        <dbReference type="Proteomes" id="UP000747110"/>
    </source>
</evidence>
<name>A0A8J4FNI7_9CHLO</name>
<dbReference type="SUPFAM" id="SSF57850">
    <property type="entry name" value="RING/U-box"/>
    <property type="match status" value="1"/>
</dbReference>
<dbReference type="SMART" id="SM00184">
    <property type="entry name" value="RING"/>
    <property type="match status" value="1"/>
</dbReference>
<feature type="compositionally biased region" description="Polar residues" evidence="5">
    <location>
        <begin position="219"/>
        <end position="234"/>
    </location>
</feature>
<keyword evidence="1" id="KW-0479">Metal-binding</keyword>
<dbReference type="Pfam" id="PF00097">
    <property type="entry name" value="zf-C3HC4"/>
    <property type="match status" value="1"/>
</dbReference>
<evidence type="ECO:0000313" key="7">
    <source>
        <dbReference type="EMBL" id="GIL81051.1"/>
    </source>
</evidence>
<sequence>MMACAEHYALPDELQDTSSKDTSRPVPAIVGKDSRTGEPAHSDGMLPAVSLKDVKQHVTCALCNNLIASSLVLSCGHQYCGSCLFDWLGNKPSCPNCQVPLRAIPMRCIALDGIVEAFLTSFSEEEVAAFKARQEEGKSAANKVNKMFWWLQPSALPGMAPGGTPGFGGAPGTGLPHLNGMAAPKQQPFAAPPMPQPLPSGGVMTAGMLSGPFNAPKGLQQQANSVRRSSQPGAPQQGFLQRPGGRANSFSAGGALPSCTAQPALPPQMAASIAAAGFSAPAMAIPGSQTDLEAAYLATAQKFGMEGLALPLVYQQQLQQHLQQQEQFRGLLHACSELQAVDMTSPSPQAPYADPAQLQQLIQGLYFS</sequence>
<dbReference type="AlphaFoldDB" id="A0A8J4FNI7"/>
<keyword evidence="3" id="KW-0862">Zinc</keyword>
<dbReference type="InterPro" id="IPR017907">
    <property type="entry name" value="Znf_RING_CS"/>
</dbReference>
<organism evidence="7 9">
    <name type="scientific">Volvox reticuliferus</name>
    <dbReference type="NCBI Taxonomy" id="1737510"/>
    <lineage>
        <taxon>Eukaryota</taxon>
        <taxon>Viridiplantae</taxon>
        <taxon>Chlorophyta</taxon>
        <taxon>core chlorophytes</taxon>
        <taxon>Chlorophyceae</taxon>
        <taxon>CS clade</taxon>
        <taxon>Chlamydomonadales</taxon>
        <taxon>Volvocaceae</taxon>
        <taxon>Volvox</taxon>
    </lineage>
</organism>
<dbReference type="EMBL" id="BNCP01000020">
    <property type="protein sequence ID" value="GIL81051.1"/>
    <property type="molecule type" value="Genomic_DNA"/>
</dbReference>
<keyword evidence="9" id="KW-1185">Reference proteome</keyword>
<dbReference type="GO" id="GO:0008270">
    <property type="term" value="F:zinc ion binding"/>
    <property type="evidence" value="ECO:0007669"/>
    <property type="project" value="UniProtKB-KW"/>
</dbReference>
<evidence type="ECO:0000256" key="3">
    <source>
        <dbReference type="ARBA" id="ARBA00022833"/>
    </source>
</evidence>
<dbReference type="InterPro" id="IPR001841">
    <property type="entry name" value="Znf_RING"/>
</dbReference>
<comment type="caution">
    <text evidence="7">The sequence shown here is derived from an EMBL/GenBank/DDBJ whole genome shotgun (WGS) entry which is preliminary data.</text>
</comment>
<evidence type="ECO:0000256" key="2">
    <source>
        <dbReference type="ARBA" id="ARBA00022771"/>
    </source>
</evidence>
<dbReference type="EMBL" id="BNCQ01000017">
    <property type="protein sequence ID" value="GIM04756.1"/>
    <property type="molecule type" value="Genomic_DNA"/>
</dbReference>
<evidence type="ECO:0000313" key="8">
    <source>
        <dbReference type="EMBL" id="GIM04756.1"/>
    </source>
</evidence>
<gene>
    <name evidence="7" type="ORF">Vretifemale_10176</name>
    <name evidence="8" type="ORF">Vretimale_9247</name>
</gene>
<dbReference type="Gene3D" id="3.30.40.10">
    <property type="entry name" value="Zinc/RING finger domain, C3HC4 (zinc finger)"/>
    <property type="match status" value="1"/>
</dbReference>
<dbReference type="PROSITE" id="PS50089">
    <property type="entry name" value="ZF_RING_2"/>
    <property type="match status" value="1"/>
</dbReference>
<evidence type="ECO:0000256" key="5">
    <source>
        <dbReference type="SAM" id="MobiDB-lite"/>
    </source>
</evidence>
<evidence type="ECO:0000256" key="1">
    <source>
        <dbReference type="ARBA" id="ARBA00022723"/>
    </source>
</evidence>
<dbReference type="PANTHER" id="PTHR15898:SF13">
    <property type="entry name" value="BIFUNCTIONAL APOPTOSIS REGULATOR"/>
    <property type="match status" value="1"/>
</dbReference>
<protein>
    <recommendedName>
        <fullName evidence="6">RING-type domain-containing protein</fullName>
    </recommendedName>
</protein>
<dbReference type="PANTHER" id="PTHR15898">
    <property type="entry name" value="BIFUNCTIONAL APOPTOSIS REGULATOR"/>
    <property type="match status" value="1"/>
</dbReference>
<feature type="compositionally biased region" description="Basic and acidic residues" evidence="5">
    <location>
        <begin position="32"/>
        <end position="41"/>
    </location>
</feature>